<dbReference type="EMBL" id="JMQN01000048">
    <property type="protein sequence ID" value="KEA62451.1"/>
    <property type="molecule type" value="Genomic_DNA"/>
</dbReference>
<dbReference type="Gene3D" id="1.20.1290.10">
    <property type="entry name" value="AhpD-like"/>
    <property type="match status" value="1"/>
</dbReference>
<dbReference type="Proteomes" id="UP000028252">
    <property type="component" value="Unassembled WGS sequence"/>
</dbReference>
<dbReference type="InterPro" id="IPR003779">
    <property type="entry name" value="CMD-like"/>
</dbReference>
<dbReference type="PATRIC" id="fig|1232683.4.peg.3288"/>
<name>A0A081FV96_9GAMM</name>
<gene>
    <name evidence="2" type="ORF">ADIMK_3342</name>
</gene>
<dbReference type="STRING" id="1232683.ADIMK_3342"/>
<comment type="caution">
    <text evidence="2">The sequence shown here is derived from an EMBL/GenBank/DDBJ whole genome shotgun (WGS) entry which is preliminary data.</text>
</comment>
<dbReference type="RefSeq" id="WP_036190700.1">
    <property type="nucleotide sequence ID" value="NZ_JMQN01000048.1"/>
</dbReference>
<reference evidence="2 3" key="1">
    <citation type="submission" date="2014-04" db="EMBL/GenBank/DDBJ databases">
        <title>Marinobacterium kochiensis sp. nov., isolated from sediment sample collected from Kochi backwaters in Kerala, India.</title>
        <authorList>
            <person name="Singh A."/>
            <person name="Pinnaka A.K."/>
        </authorList>
    </citation>
    <scope>NUCLEOTIDE SEQUENCE [LARGE SCALE GENOMIC DNA]</scope>
    <source>
        <strain evidence="2 3">AK27</strain>
    </source>
</reference>
<feature type="domain" description="Carboxymuconolactone decarboxylase-like" evidence="1">
    <location>
        <begin position="48"/>
        <end position="107"/>
    </location>
</feature>
<dbReference type="PANTHER" id="PTHR34846">
    <property type="entry name" value="4-CARBOXYMUCONOLACTONE DECARBOXYLASE FAMILY PROTEIN (AFU_ORTHOLOGUE AFUA_6G11590)"/>
    <property type="match status" value="1"/>
</dbReference>
<sequence>MTEPDKHMDSNDHLLPLPIEEWDSSLEPIINDMNGRPINVHKLMAHNPVLLKAWWDYRNYSVTGGTLGKRLGELIILRVATHMRAWYEWGSHVERGLACGLSREEIERIKDTPNPDEWLEKEYLLLLGVDELIIRKGLSPELLAQLRTHYTDAELMDLIAIHGMYVTLGCMINTWGLELDTHVRDKLPADETRERFESRFPREL</sequence>
<dbReference type="AlphaFoldDB" id="A0A081FV96"/>
<evidence type="ECO:0000259" key="1">
    <source>
        <dbReference type="Pfam" id="PF02627"/>
    </source>
</evidence>
<evidence type="ECO:0000313" key="2">
    <source>
        <dbReference type="EMBL" id="KEA62451.1"/>
    </source>
</evidence>
<accession>A0A081FV96</accession>
<dbReference type="eggNOG" id="COG2128">
    <property type="taxonomic scope" value="Bacteria"/>
</dbReference>
<organism evidence="2 3">
    <name type="scientific">Marinobacterium lacunae</name>
    <dbReference type="NCBI Taxonomy" id="1232683"/>
    <lineage>
        <taxon>Bacteria</taxon>
        <taxon>Pseudomonadati</taxon>
        <taxon>Pseudomonadota</taxon>
        <taxon>Gammaproteobacteria</taxon>
        <taxon>Oceanospirillales</taxon>
        <taxon>Oceanospirillaceae</taxon>
        <taxon>Marinobacterium</taxon>
    </lineage>
</organism>
<dbReference type="InterPro" id="IPR029032">
    <property type="entry name" value="AhpD-like"/>
</dbReference>
<evidence type="ECO:0000313" key="3">
    <source>
        <dbReference type="Proteomes" id="UP000028252"/>
    </source>
</evidence>
<dbReference type="SUPFAM" id="SSF69118">
    <property type="entry name" value="AhpD-like"/>
    <property type="match status" value="1"/>
</dbReference>
<keyword evidence="3" id="KW-1185">Reference proteome</keyword>
<dbReference type="GO" id="GO:0051920">
    <property type="term" value="F:peroxiredoxin activity"/>
    <property type="evidence" value="ECO:0007669"/>
    <property type="project" value="InterPro"/>
</dbReference>
<dbReference type="PANTHER" id="PTHR34846:SF5">
    <property type="entry name" value="CARBOXYMUCONOLACTONE DECARBOXYLASE-LIKE DOMAIN-CONTAINING PROTEIN"/>
    <property type="match status" value="1"/>
</dbReference>
<protein>
    <recommendedName>
        <fullName evidence="1">Carboxymuconolactone decarboxylase-like domain-containing protein</fullName>
    </recommendedName>
</protein>
<dbReference type="Pfam" id="PF02627">
    <property type="entry name" value="CMD"/>
    <property type="match status" value="1"/>
</dbReference>
<proteinExistence type="predicted"/>
<dbReference type="OrthoDB" id="4704294at2"/>